<comment type="caution">
    <text evidence="11">The sequence shown here is derived from an EMBL/GenBank/DDBJ whole genome shotgun (WGS) entry which is preliminary data.</text>
</comment>
<protein>
    <recommendedName>
        <fullName evidence="4">NAD(+) diphosphatase</fullName>
        <ecNumber evidence="4">3.6.1.22</ecNumber>
    </recommendedName>
</protein>
<evidence type="ECO:0000256" key="1">
    <source>
        <dbReference type="ARBA" id="ARBA00001946"/>
    </source>
</evidence>
<evidence type="ECO:0000313" key="11">
    <source>
        <dbReference type="EMBL" id="OLR54693.1"/>
    </source>
</evidence>
<evidence type="ECO:0000256" key="8">
    <source>
        <dbReference type="ARBA" id="ARBA00023027"/>
    </source>
</evidence>
<dbReference type="PROSITE" id="PS51462">
    <property type="entry name" value="NUDIX"/>
    <property type="match status" value="1"/>
</dbReference>
<name>A0A1Q9JET5_9FIRM</name>
<dbReference type="AlphaFoldDB" id="A0A1Q9JET5"/>
<dbReference type="Proteomes" id="UP000187404">
    <property type="component" value="Unassembled WGS sequence"/>
</dbReference>
<sequence>MIQDIAPLAFHNQYRKRLPGPNDRVLIYQGESVAVFRGGNGELRLPSRGDLGNAADEDFRYLFDISGIGYFLYLEKMPRAYRNSVESVRKLRQEKNKDICYAVATGFQLYVWYRDNRYCGRCGKRTEHSPDIRMLKCPHCGNEIYPKIAPAVIVGVRDGNRLLLTRYAGRAYKRYALVAGFNEIGETPEETVQREVMEEVGLKVRNIRYYKSQPWGVDSDLLLGYFCDLDGSDQIRLDHDELETGEWFEREDIPVEDDGISLTRAMIQAFKEGETE</sequence>
<keyword evidence="7" id="KW-0460">Magnesium</keyword>
<dbReference type="GO" id="GO:0005829">
    <property type="term" value="C:cytosol"/>
    <property type="evidence" value="ECO:0007669"/>
    <property type="project" value="TreeGrafter"/>
</dbReference>
<evidence type="ECO:0000256" key="7">
    <source>
        <dbReference type="ARBA" id="ARBA00022842"/>
    </source>
</evidence>
<dbReference type="STRING" id="1261640.BHK98_00445"/>
<accession>A0A1Q9JET5</accession>
<evidence type="ECO:0000256" key="9">
    <source>
        <dbReference type="ARBA" id="ARBA00023679"/>
    </source>
</evidence>
<dbReference type="GO" id="GO:0035529">
    <property type="term" value="F:NADH pyrophosphatase activity"/>
    <property type="evidence" value="ECO:0007669"/>
    <property type="project" value="TreeGrafter"/>
</dbReference>
<evidence type="ECO:0000313" key="12">
    <source>
        <dbReference type="Proteomes" id="UP000187404"/>
    </source>
</evidence>
<dbReference type="RefSeq" id="WP_075711714.1">
    <property type="nucleotide sequence ID" value="NZ_MJIE01000001.1"/>
</dbReference>
<dbReference type="InterPro" id="IPR015376">
    <property type="entry name" value="Znr_NADH_PPase"/>
</dbReference>
<dbReference type="OrthoDB" id="9787476at2"/>
<dbReference type="Gene3D" id="3.90.79.20">
    <property type="match status" value="1"/>
</dbReference>
<dbReference type="EC" id="3.6.1.22" evidence="4"/>
<evidence type="ECO:0000256" key="2">
    <source>
        <dbReference type="ARBA" id="ARBA00001947"/>
    </source>
</evidence>
<dbReference type="GO" id="GO:0046872">
    <property type="term" value="F:metal ion binding"/>
    <property type="evidence" value="ECO:0007669"/>
    <property type="project" value="UniProtKB-KW"/>
</dbReference>
<evidence type="ECO:0000256" key="6">
    <source>
        <dbReference type="ARBA" id="ARBA00022801"/>
    </source>
</evidence>
<dbReference type="InterPro" id="IPR020084">
    <property type="entry name" value="NUDIX_hydrolase_CS"/>
</dbReference>
<dbReference type="GO" id="GO:0019677">
    <property type="term" value="P:NAD+ catabolic process"/>
    <property type="evidence" value="ECO:0007669"/>
    <property type="project" value="TreeGrafter"/>
</dbReference>
<keyword evidence="5" id="KW-0479">Metal-binding</keyword>
<comment type="catalytic activity">
    <reaction evidence="9">
        <text>a 5'-end NAD(+)-phospho-ribonucleoside in mRNA + H2O = a 5'-end phospho-adenosine-phospho-ribonucleoside in mRNA + beta-nicotinamide D-ribonucleotide + 2 H(+)</text>
        <dbReference type="Rhea" id="RHEA:60876"/>
        <dbReference type="Rhea" id="RHEA-COMP:15698"/>
        <dbReference type="Rhea" id="RHEA-COMP:15719"/>
        <dbReference type="ChEBI" id="CHEBI:14649"/>
        <dbReference type="ChEBI" id="CHEBI:15377"/>
        <dbReference type="ChEBI" id="CHEBI:15378"/>
        <dbReference type="ChEBI" id="CHEBI:144029"/>
        <dbReference type="ChEBI" id="CHEBI:144051"/>
    </reaction>
    <physiologicalReaction direction="left-to-right" evidence="9">
        <dbReference type="Rhea" id="RHEA:60877"/>
    </physiologicalReaction>
</comment>
<feature type="domain" description="Nudix hydrolase" evidence="10">
    <location>
        <begin position="146"/>
        <end position="272"/>
    </location>
</feature>
<dbReference type="SUPFAM" id="SSF55811">
    <property type="entry name" value="Nudix"/>
    <property type="match status" value="1"/>
</dbReference>
<dbReference type="Gene3D" id="3.90.79.10">
    <property type="entry name" value="Nucleoside Triphosphate Pyrophosphohydrolase"/>
    <property type="match status" value="1"/>
</dbReference>
<dbReference type="EMBL" id="MJIE01000001">
    <property type="protein sequence ID" value="OLR54693.1"/>
    <property type="molecule type" value="Genomic_DNA"/>
</dbReference>
<evidence type="ECO:0000256" key="4">
    <source>
        <dbReference type="ARBA" id="ARBA00012381"/>
    </source>
</evidence>
<comment type="cofactor">
    <cofactor evidence="2">
        <name>Zn(2+)</name>
        <dbReference type="ChEBI" id="CHEBI:29105"/>
    </cofactor>
</comment>
<dbReference type="InterPro" id="IPR015797">
    <property type="entry name" value="NUDIX_hydrolase-like_dom_sf"/>
</dbReference>
<organism evidence="11 12">
    <name type="scientific">Hornefia porci</name>
    <dbReference type="NCBI Taxonomy" id="2652292"/>
    <lineage>
        <taxon>Bacteria</taxon>
        <taxon>Bacillati</taxon>
        <taxon>Bacillota</taxon>
        <taxon>Clostridia</taxon>
        <taxon>Peptostreptococcales</taxon>
        <taxon>Anaerovoracaceae</taxon>
        <taxon>Hornefia</taxon>
    </lineage>
</organism>
<proteinExistence type="inferred from homology"/>
<evidence type="ECO:0000259" key="10">
    <source>
        <dbReference type="PROSITE" id="PS51462"/>
    </source>
</evidence>
<dbReference type="InterPro" id="IPR050241">
    <property type="entry name" value="NAD-cap_RNA_hydrolase_NudC"/>
</dbReference>
<evidence type="ECO:0000256" key="5">
    <source>
        <dbReference type="ARBA" id="ARBA00022723"/>
    </source>
</evidence>
<dbReference type="NCBIfam" id="NF001299">
    <property type="entry name" value="PRK00241.1"/>
    <property type="match status" value="1"/>
</dbReference>
<dbReference type="Pfam" id="PF09297">
    <property type="entry name" value="Zn_ribbon_NUD"/>
    <property type="match status" value="1"/>
</dbReference>
<comment type="similarity">
    <text evidence="3">Belongs to the Nudix hydrolase family. NudC subfamily.</text>
</comment>
<dbReference type="PANTHER" id="PTHR42904:SF6">
    <property type="entry name" value="NAD-CAPPED RNA HYDROLASE NUDT12"/>
    <property type="match status" value="1"/>
</dbReference>
<dbReference type="Pfam" id="PF00293">
    <property type="entry name" value="NUDIX"/>
    <property type="match status" value="1"/>
</dbReference>
<keyword evidence="8" id="KW-0520">NAD</keyword>
<evidence type="ECO:0000256" key="3">
    <source>
        <dbReference type="ARBA" id="ARBA00009595"/>
    </source>
</evidence>
<dbReference type="CDD" id="cd03429">
    <property type="entry name" value="NUDIX_NADH_pyrophosphatase_Nudt13"/>
    <property type="match status" value="1"/>
</dbReference>
<dbReference type="GO" id="GO:0006742">
    <property type="term" value="P:NADP+ catabolic process"/>
    <property type="evidence" value="ECO:0007669"/>
    <property type="project" value="TreeGrafter"/>
</dbReference>
<dbReference type="InterPro" id="IPR000086">
    <property type="entry name" value="NUDIX_hydrolase_dom"/>
</dbReference>
<gene>
    <name evidence="11" type="ORF">BHK98_00445</name>
</gene>
<dbReference type="InterPro" id="IPR049734">
    <property type="entry name" value="NudC-like_C"/>
</dbReference>
<comment type="cofactor">
    <cofactor evidence="1">
        <name>Mg(2+)</name>
        <dbReference type="ChEBI" id="CHEBI:18420"/>
    </cofactor>
</comment>
<reference evidence="11 12" key="1">
    <citation type="journal article" date="2016" name="Appl. Environ. Microbiol.">
        <title>Function and Phylogeny of Bacterial Butyryl Coenzyme A:Acetate Transferases and Their Diversity in the Proximal Colon of Swine.</title>
        <authorList>
            <person name="Trachsel J."/>
            <person name="Bayles D.O."/>
            <person name="Looft T."/>
            <person name="Levine U.Y."/>
            <person name="Allen H.K."/>
        </authorList>
    </citation>
    <scope>NUCLEOTIDE SEQUENCE [LARGE SCALE GENOMIC DNA]</scope>
    <source>
        <strain evidence="11 12">68-3-10</strain>
    </source>
</reference>
<keyword evidence="12" id="KW-1185">Reference proteome</keyword>
<keyword evidence="6" id="KW-0378">Hydrolase</keyword>
<dbReference type="PROSITE" id="PS00893">
    <property type="entry name" value="NUDIX_BOX"/>
    <property type="match status" value="1"/>
</dbReference>
<dbReference type="PANTHER" id="PTHR42904">
    <property type="entry name" value="NUDIX HYDROLASE, NUDC SUBFAMILY"/>
    <property type="match status" value="1"/>
</dbReference>